<name>V9EZ30_PHYNI</name>
<dbReference type="AlphaFoldDB" id="V9EZ30"/>
<dbReference type="Proteomes" id="UP000018721">
    <property type="component" value="Unassembled WGS sequence"/>
</dbReference>
<comment type="caution">
    <text evidence="1">The sequence shown here is derived from an EMBL/GenBank/DDBJ whole genome shotgun (WGS) entry which is preliminary data.</text>
</comment>
<sequence>NRYLRKQLPIKKKYFRLTAQIIPSPSQKAPYKPSMKLLLVLLLLALVAIRGVDGRTSNLEGTQVYRQASSRPKVSEVVFTNEEESLLRGQQSDTARMLAARLPGKTSLDVQKRCIQLGLRCGGDFKTPERNSENRLSSRRHQV</sequence>
<protein>
    <submittedName>
        <fullName evidence="1">Uncharacterized protein</fullName>
    </submittedName>
</protein>
<dbReference type="OrthoDB" id="123860at2759"/>
<keyword evidence="2" id="KW-1185">Reference proteome</keyword>
<gene>
    <name evidence="1" type="ORF">F443_10788</name>
</gene>
<organism evidence="1 2">
    <name type="scientific">Phytophthora nicotianae P1569</name>
    <dbReference type="NCBI Taxonomy" id="1317065"/>
    <lineage>
        <taxon>Eukaryota</taxon>
        <taxon>Sar</taxon>
        <taxon>Stramenopiles</taxon>
        <taxon>Oomycota</taxon>
        <taxon>Peronosporomycetes</taxon>
        <taxon>Peronosporales</taxon>
        <taxon>Peronosporaceae</taxon>
        <taxon>Phytophthora</taxon>
    </lineage>
</organism>
<feature type="non-terminal residue" evidence="1">
    <location>
        <position position="1"/>
    </location>
</feature>
<accession>V9EZ30</accession>
<dbReference type="eggNOG" id="ENOG502T1UQ">
    <property type="taxonomic scope" value="Eukaryota"/>
</dbReference>
<reference evidence="1 2" key="1">
    <citation type="submission" date="2013-11" db="EMBL/GenBank/DDBJ databases">
        <title>The Genome Sequence of Phytophthora parasitica P1569.</title>
        <authorList>
            <consortium name="The Broad Institute Genomics Platform"/>
            <person name="Russ C."/>
            <person name="Tyler B."/>
            <person name="Panabieres F."/>
            <person name="Shan W."/>
            <person name="Tripathy S."/>
            <person name="Grunwald N."/>
            <person name="Machado M."/>
            <person name="Johnson C.S."/>
            <person name="Arredondo F."/>
            <person name="Hong C."/>
            <person name="Coffey M."/>
            <person name="Young S.K."/>
            <person name="Zeng Q."/>
            <person name="Gargeya S."/>
            <person name="Fitzgerald M."/>
            <person name="Abouelleil A."/>
            <person name="Alvarado L."/>
            <person name="Chapman S.B."/>
            <person name="Gainer-Dewar J."/>
            <person name="Goldberg J."/>
            <person name="Griggs A."/>
            <person name="Gujja S."/>
            <person name="Hansen M."/>
            <person name="Howarth C."/>
            <person name="Imamovic A."/>
            <person name="Ireland A."/>
            <person name="Larimer J."/>
            <person name="McCowan C."/>
            <person name="Murphy C."/>
            <person name="Pearson M."/>
            <person name="Poon T.W."/>
            <person name="Priest M."/>
            <person name="Roberts A."/>
            <person name="Saif S."/>
            <person name="Shea T."/>
            <person name="Sykes S."/>
            <person name="Wortman J."/>
            <person name="Nusbaum C."/>
            <person name="Birren B."/>
        </authorList>
    </citation>
    <scope>NUCLEOTIDE SEQUENCE [LARGE SCALE GENOMIC DNA]</scope>
    <source>
        <strain evidence="1 2">P1569</strain>
    </source>
</reference>
<evidence type="ECO:0000313" key="2">
    <source>
        <dbReference type="Proteomes" id="UP000018721"/>
    </source>
</evidence>
<evidence type="ECO:0000313" key="1">
    <source>
        <dbReference type="EMBL" id="ETI44530.1"/>
    </source>
</evidence>
<proteinExistence type="predicted"/>
<dbReference type="EMBL" id="ANIZ01001828">
    <property type="protein sequence ID" value="ETI44530.1"/>
    <property type="molecule type" value="Genomic_DNA"/>
</dbReference>
<dbReference type="HOGENOM" id="CLU_1811296_0_0_1"/>